<name>A0A0B1TCH4_OESDE</name>
<evidence type="ECO:0000259" key="1">
    <source>
        <dbReference type="Pfam" id="PF20478"/>
    </source>
</evidence>
<feature type="domain" description="P2X purinoreceptor 7 intracellular" evidence="1">
    <location>
        <begin position="37"/>
        <end position="85"/>
    </location>
</feature>
<dbReference type="PANTHER" id="PTHR36981">
    <property type="entry name" value="ZGC:195170"/>
    <property type="match status" value="1"/>
</dbReference>
<keyword evidence="3" id="KW-1185">Reference proteome</keyword>
<proteinExistence type="predicted"/>
<dbReference type="Proteomes" id="UP000053660">
    <property type="component" value="Unassembled WGS sequence"/>
</dbReference>
<gene>
    <name evidence="2" type="ORF">OESDEN_05076</name>
</gene>
<dbReference type="AlphaFoldDB" id="A0A0B1TCH4"/>
<evidence type="ECO:0000313" key="2">
    <source>
        <dbReference type="EMBL" id="KHJ94984.1"/>
    </source>
</evidence>
<reference evidence="2 3" key="1">
    <citation type="submission" date="2014-03" db="EMBL/GenBank/DDBJ databases">
        <title>Draft genome of the hookworm Oesophagostomum dentatum.</title>
        <authorList>
            <person name="Mitreva M."/>
        </authorList>
    </citation>
    <scope>NUCLEOTIDE SEQUENCE [LARGE SCALE GENOMIC DNA]</scope>
    <source>
        <strain evidence="2 3">OD-Hann</strain>
    </source>
</reference>
<dbReference type="PANTHER" id="PTHR36981:SF1">
    <property type="entry name" value="P2X PURINORECEPTOR 7 INTRACELLULAR DOMAIN-CONTAINING PROTEIN"/>
    <property type="match status" value="1"/>
</dbReference>
<dbReference type="InterPro" id="IPR046815">
    <property type="entry name" value="P2RX7_C"/>
</dbReference>
<dbReference type="Pfam" id="PF20478">
    <property type="entry name" value="P2RX7_C"/>
    <property type="match status" value="1"/>
</dbReference>
<dbReference type="EMBL" id="KN550122">
    <property type="protein sequence ID" value="KHJ94984.1"/>
    <property type="molecule type" value="Genomic_DNA"/>
</dbReference>
<dbReference type="OrthoDB" id="5789114at2759"/>
<evidence type="ECO:0000313" key="3">
    <source>
        <dbReference type="Proteomes" id="UP000053660"/>
    </source>
</evidence>
<protein>
    <recommendedName>
        <fullName evidence="1">P2X purinoreceptor 7 intracellular domain-containing protein</fullName>
    </recommendedName>
</protein>
<organism evidence="2 3">
    <name type="scientific">Oesophagostomum dentatum</name>
    <name type="common">Nodular worm</name>
    <dbReference type="NCBI Taxonomy" id="61180"/>
    <lineage>
        <taxon>Eukaryota</taxon>
        <taxon>Metazoa</taxon>
        <taxon>Ecdysozoa</taxon>
        <taxon>Nematoda</taxon>
        <taxon>Chromadorea</taxon>
        <taxon>Rhabditida</taxon>
        <taxon>Rhabditina</taxon>
        <taxon>Rhabditomorpha</taxon>
        <taxon>Strongyloidea</taxon>
        <taxon>Strongylidae</taxon>
        <taxon>Oesophagostomum</taxon>
    </lineage>
</organism>
<accession>A0A0B1TCH4</accession>
<sequence length="128" mass="14490">MEGANGCAPPVVMDDPSPDVVRTVFQRRGHSTEEYQRENDKRFSLLLGKYFSESRTSTNDWCSCGKCRILPTVRDNLCCRDVCGTSLRFPAKMAVVEHLRKRISEMTSSSCITEHPDFDTVVLNEKVV</sequence>